<gene>
    <name evidence="2" type="ORF">EYS42_14970</name>
</gene>
<dbReference type="OrthoDB" id="8759333at2"/>
<evidence type="ECO:0000313" key="3">
    <source>
        <dbReference type="Proteomes" id="UP000292120"/>
    </source>
</evidence>
<organism evidence="2 3">
    <name type="scientific">Aquabacterium lacunae</name>
    <dbReference type="NCBI Taxonomy" id="2528630"/>
    <lineage>
        <taxon>Bacteria</taxon>
        <taxon>Pseudomonadati</taxon>
        <taxon>Pseudomonadota</taxon>
        <taxon>Betaproteobacteria</taxon>
        <taxon>Burkholderiales</taxon>
        <taxon>Aquabacterium</taxon>
    </lineage>
</organism>
<accession>A0A4Q9GZ97</accession>
<comment type="caution">
    <text evidence="2">The sequence shown here is derived from an EMBL/GenBank/DDBJ whole genome shotgun (WGS) entry which is preliminary data.</text>
</comment>
<dbReference type="InterPro" id="IPR013424">
    <property type="entry name" value="Ice-binding_C"/>
</dbReference>
<keyword evidence="3" id="KW-1185">Reference proteome</keyword>
<proteinExistence type="predicted"/>
<dbReference type="Pfam" id="PF07589">
    <property type="entry name" value="PEP-CTERM"/>
    <property type="match status" value="1"/>
</dbReference>
<dbReference type="Proteomes" id="UP000292120">
    <property type="component" value="Unassembled WGS sequence"/>
</dbReference>
<reference evidence="2 3" key="1">
    <citation type="submission" date="2019-02" db="EMBL/GenBank/DDBJ databases">
        <title>Aquabacterium sp. strain KMB7.</title>
        <authorList>
            <person name="Chen W.-M."/>
        </authorList>
    </citation>
    <scope>NUCLEOTIDE SEQUENCE [LARGE SCALE GENOMIC DNA]</scope>
    <source>
        <strain evidence="2 3">KMB7</strain>
    </source>
</reference>
<sequence>MPASVVDGTLYRTGGLQLGAAAPWYSGSGDLVQTTVGIHRFTVNSPGSVTFDILSWEGAGGSSTSPPTDINGDGSIYDRDAFMSANLAAGDYFLAVGSWDFDDVDALSGSAFGRGPITWNGASYVVADHGDYRLTVTGDVSEIPEPGAMALAVLVLAGVGLARRSTLKRQRAVNSALA</sequence>
<dbReference type="EMBL" id="SIXI01000007">
    <property type="protein sequence ID" value="TBO28306.1"/>
    <property type="molecule type" value="Genomic_DNA"/>
</dbReference>
<name>A0A4Q9GZ97_9BURK</name>
<dbReference type="AlphaFoldDB" id="A0A4Q9GZ97"/>
<evidence type="ECO:0000259" key="1">
    <source>
        <dbReference type="Pfam" id="PF07589"/>
    </source>
</evidence>
<feature type="domain" description="Ice-binding protein C-terminal" evidence="1">
    <location>
        <begin position="143"/>
        <end position="164"/>
    </location>
</feature>
<evidence type="ECO:0000313" key="2">
    <source>
        <dbReference type="EMBL" id="TBO28306.1"/>
    </source>
</evidence>
<protein>
    <submittedName>
        <fullName evidence="2">PEP-CTERM sorting domain-containing protein</fullName>
    </submittedName>
</protein>